<dbReference type="RefSeq" id="WP_004998558.1">
    <property type="nucleotide sequence ID" value="NZ_CH672427.1"/>
</dbReference>
<feature type="region of interest" description="Disordered" evidence="1">
    <location>
        <begin position="1"/>
        <end position="26"/>
    </location>
</feature>
<evidence type="ECO:0000313" key="2">
    <source>
        <dbReference type="EMBL" id="EAR20953.1"/>
    </source>
</evidence>
<protein>
    <submittedName>
        <fullName evidence="2">Uncharacterized protein</fullName>
    </submittedName>
</protein>
<dbReference type="STRING" id="314278.NB231_00170"/>
<name>A4BTJ7_9GAMM</name>
<dbReference type="HOGENOM" id="CLU_2302922_0_0_6"/>
<proteinExistence type="predicted"/>
<feature type="compositionally biased region" description="Gly residues" evidence="1">
    <location>
        <begin position="1"/>
        <end position="10"/>
    </location>
</feature>
<dbReference type="EMBL" id="AAOF01000014">
    <property type="protein sequence ID" value="EAR20953.1"/>
    <property type="molecule type" value="Genomic_DNA"/>
</dbReference>
<evidence type="ECO:0000313" key="3">
    <source>
        <dbReference type="Proteomes" id="UP000003374"/>
    </source>
</evidence>
<dbReference type="Proteomes" id="UP000003374">
    <property type="component" value="Unassembled WGS sequence"/>
</dbReference>
<keyword evidence="3" id="KW-1185">Reference proteome</keyword>
<comment type="caution">
    <text evidence="2">The sequence shown here is derived from an EMBL/GenBank/DDBJ whole genome shotgun (WGS) entry which is preliminary data.</text>
</comment>
<evidence type="ECO:0000256" key="1">
    <source>
        <dbReference type="SAM" id="MobiDB-lite"/>
    </source>
</evidence>
<sequence>MQRPGGGKLGGSQTREHGVAGEPEEEVGVRLLEGERHELGVGRMSVAVQHQRAAVEGAAHGESIDGRETQRLWGRIRHGRPRLTSSEEFLAEHPLYQWVK</sequence>
<dbReference type="AlphaFoldDB" id="A4BTJ7"/>
<organism evidence="2 3">
    <name type="scientific">Nitrococcus mobilis Nb-231</name>
    <dbReference type="NCBI Taxonomy" id="314278"/>
    <lineage>
        <taxon>Bacteria</taxon>
        <taxon>Pseudomonadati</taxon>
        <taxon>Pseudomonadota</taxon>
        <taxon>Gammaproteobacteria</taxon>
        <taxon>Chromatiales</taxon>
        <taxon>Ectothiorhodospiraceae</taxon>
        <taxon>Nitrococcus</taxon>
    </lineage>
</organism>
<reference evidence="2 3" key="1">
    <citation type="submission" date="2006-02" db="EMBL/GenBank/DDBJ databases">
        <authorList>
            <person name="Waterbury J."/>
            <person name="Ferriera S."/>
            <person name="Johnson J."/>
            <person name="Kravitz S."/>
            <person name="Halpern A."/>
            <person name="Remington K."/>
            <person name="Beeson K."/>
            <person name="Tran B."/>
            <person name="Rogers Y.-H."/>
            <person name="Friedman R."/>
            <person name="Venter J.C."/>
        </authorList>
    </citation>
    <scope>NUCLEOTIDE SEQUENCE [LARGE SCALE GENOMIC DNA]</scope>
    <source>
        <strain evidence="2 3">Nb-231</strain>
    </source>
</reference>
<accession>A4BTJ7</accession>
<gene>
    <name evidence="2" type="ORF">NB231_00170</name>
</gene>